<dbReference type="Proteomes" id="UP000521676">
    <property type="component" value="Unassembled WGS sequence"/>
</dbReference>
<reference evidence="2 4" key="1">
    <citation type="submission" date="2020-06" db="EMBL/GenBank/DDBJ databases">
        <title>Anoxygenic phototrophic Chloroflexota member uses a Type I reaction center.</title>
        <authorList>
            <person name="Tsuji J.M."/>
            <person name="Shaw N.A."/>
            <person name="Nagashima S."/>
            <person name="Venkiteswaran J."/>
            <person name="Schiff S.L."/>
            <person name="Hanada S."/>
            <person name="Tank M."/>
            <person name="Neufeld J.D."/>
        </authorList>
    </citation>
    <scope>NUCLEOTIDE SEQUENCE [LARGE SCALE GENOMIC DNA]</scope>
    <source>
        <strain evidence="2">L227-S17</strain>
    </source>
</reference>
<keyword evidence="1" id="KW-0812">Transmembrane</keyword>
<evidence type="ECO:0000313" key="5">
    <source>
        <dbReference type="Proteomes" id="UP001431572"/>
    </source>
</evidence>
<dbReference type="EMBL" id="JACATZ010000001">
    <property type="protein sequence ID" value="NWJ46226.1"/>
    <property type="molecule type" value="Genomic_DNA"/>
</dbReference>
<sequence length="182" mass="20988">MYYRHEDKIRLGDFLKVVALLLTPLPFLIIWLILSNIPPGPDTGLAQQVTEAEQRWNAHGITDYRISVLTFYSGNWEFTYNMTVRGGVVTDYTATCKRGALNPVCPPPPYNLEEFTIPVIFGLAKEYAPQNGTWHGKNNEKTKVEIEFDPVYSYPSRIYYDPTLIFSTDDERHIIVKSFEKF</sequence>
<keyword evidence="1" id="KW-1133">Transmembrane helix</keyword>
<accession>A0A8T7M394</accession>
<evidence type="ECO:0000313" key="2">
    <source>
        <dbReference type="EMBL" id="NWJ46226.1"/>
    </source>
</evidence>
<reference evidence="3" key="2">
    <citation type="journal article" date="2024" name="Nature">
        <title>Anoxygenic phototroph of the Chloroflexota uses a type I reaction centre.</title>
        <authorList>
            <person name="Tsuji J.M."/>
            <person name="Shaw N.A."/>
            <person name="Nagashima S."/>
            <person name="Venkiteswaran J.J."/>
            <person name="Schiff S.L."/>
            <person name="Watanabe T."/>
            <person name="Fukui M."/>
            <person name="Hanada S."/>
            <person name="Tank M."/>
            <person name="Neufeld J.D."/>
        </authorList>
    </citation>
    <scope>NUCLEOTIDE SEQUENCE</scope>
    <source>
        <strain evidence="3">L227-S17</strain>
    </source>
</reference>
<evidence type="ECO:0000313" key="4">
    <source>
        <dbReference type="Proteomes" id="UP000521676"/>
    </source>
</evidence>
<keyword evidence="1" id="KW-0472">Membrane</keyword>
<dbReference type="Pfam" id="PF19671">
    <property type="entry name" value="DUF6174"/>
    <property type="match status" value="1"/>
</dbReference>
<name>A0A8T7M394_9CHLR</name>
<evidence type="ECO:0000313" key="3">
    <source>
        <dbReference type="EMBL" id="WJW65602.1"/>
    </source>
</evidence>
<protein>
    <submittedName>
        <fullName evidence="3">DUF6174 domain-containing protein</fullName>
    </submittedName>
</protein>
<gene>
    <name evidence="2" type="ORF">HXX08_10130</name>
    <name evidence="3" type="ORF">OZ401_001370</name>
</gene>
<dbReference type="EMBL" id="CP128399">
    <property type="protein sequence ID" value="WJW65602.1"/>
    <property type="molecule type" value="Genomic_DNA"/>
</dbReference>
<dbReference type="RefSeq" id="WP_341467488.1">
    <property type="nucleotide sequence ID" value="NZ_CP128399.1"/>
</dbReference>
<proteinExistence type="predicted"/>
<dbReference type="InterPro" id="IPR046172">
    <property type="entry name" value="DUF6174"/>
</dbReference>
<evidence type="ECO:0000256" key="1">
    <source>
        <dbReference type="SAM" id="Phobius"/>
    </source>
</evidence>
<organism evidence="2 4">
    <name type="scientific">Candidatus Chlorohelix allophototropha</name>
    <dbReference type="NCBI Taxonomy" id="3003348"/>
    <lineage>
        <taxon>Bacteria</taxon>
        <taxon>Bacillati</taxon>
        <taxon>Chloroflexota</taxon>
        <taxon>Chloroflexia</taxon>
        <taxon>Candidatus Chloroheliales</taxon>
        <taxon>Candidatus Chloroheliaceae</taxon>
        <taxon>Candidatus Chlorohelix</taxon>
    </lineage>
</organism>
<feature type="transmembrane region" description="Helical" evidence="1">
    <location>
        <begin position="14"/>
        <end position="34"/>
    </location>
</feature>
<keyword evidence="5" id="KW-1185">Reference proteome</keyword>
<dbReference type="Proteomes" id="UP001431572">
    <property type="component" value="Chromosome 1"/>
</dbReference>
<dbReference type="AlphaFoldDB" id="A0A8T7M394"/>